<evidence type="ECO:0000313" key="7">
    <source>
        <dbReference type="Proteomes" id="UP000249915"/>
    </source>
</evidence>
<evidence type="ECO:0000256" key="1">
    <source>
        <dbReference type="ARBA" id="ARBA00004141"/>
    </source>
</evidence>
<comment type="similarity">
    <text evidence="2">Belongs to the TerC family.</text>
</comment>
<dbReference type="RefSeq" id="WP_112285276.1">
    <property type="nucleotide sequence ID" value="NZ_MASW01000007.1"/>
</dbReference>
<dbReference type="AlphaFoldDB" id="A0A2V4AUZ2"/>
<dbReference type="NCBIfam" id="TIGR03718">
    <property type="entry name" value="R_switched_Alx"/>
    <property type="match status" value="1"/>
</dbReference>
<reference evidence="6 7" key="1">
    <citation type="submission" date="2016-07" db="EMBL/GenBank/DDBJ databases">
        <title>Draft genome sequence of Prauserella muralis DSM 45305, isolated from a mould-covered wall in an indoor environment.</title>
        <authorList>
            <person name="Ruckert C."/>
            <person name="Albersmeier A."/>
            <person name="Jiang C.-L."/>
            <person name="Jiang Y."/>
            <person name="Kalinowski J."/>
            <person name="Schneider O."/>
            <person name="Winkler A."/>
            <person name="Zotchev S.B."/>
        </authorList>
    </citation>
    <scope>NUCLEOTIDE SEQUENCE [LARGE SCALE GENOMIC DNA]</scope>
    <source>
        <strain evidence="6 7">DSM 45305</strain>
    </source>
</reference>
<dbReference type="GO" id="GO:0016020">
    <property type="term" value="C:membrane"/>
    <property type="evidence" value="ECO:0007669"/>
    <property type="project" value="UniProtKB-SubCell"/>
</dbReference>
<dbReference type="EMBL" id="MASW01000007">
    <property type="protein sequence ID" value="PXY19347.1"/>
    <property type="molecule type" value="Genomic_DNA"/>
</dbReference>
<dbReference type="InterPro" id="IPR022369">
    <property type="entry name" value="Integral_membrane_TerC_rswitch"/>
</dbReference>
<gene>
    <name evidence="6" type="ORF">BAY60_31815</name>
</gene>
<comment type="subcellular location">
    <subcellularLocation>
        <location evidence="1">Membrane</location>
        <topology evidence="1">Multi-pass membrane protein</topology>
    </subcellularLocation>
</comment>
<protein>
    <submittedName>
        <fullName evidence="6">Tellurium resistance protein TerC</fullName>
    </submittedName>
</protein>
<evidence type="ECO:0000256" key="3">
    <source>
        <dbReference type="ARBA" id="ARBA00022692"/>
    </source>
</evidence>
<name>A0A2V4AUZ2_9PSEU</name>
<dbReference type="PANTHER" id="PTHR30238:SF0">
    <property type="entry name" value="THYLAKOID MEMBRANE PROTEIN TERC, CHLOROPLASTIC"/>
    <property type="match status" value="1"/>
</dbReference>
<keyword evidence="5" id="KW-0472">Membrane</keyword>
<dbReference type="PANTHER" id="PTHR30238">
    <property type="entry name" value="MEMBRANE BOUND PREDICTED REDOX MODULATOR"/>
    <property type="match status" value="1"/>
</dbReference>
<keyword evidence="3" id="KW-0812">Transmembrane</keyword>
<dbReference type="InterPro" id="IPR005496">
    <property type="entry name" value="Integral_membrane_TerC"/>
</dbReference>
<evidence type="ECO:0000256" key="5">
    <source>
        <dbReference type="ARBA" id="ARBA00023136"/>
    </source>
</evidence>
<evidence type="ECO:0000256" key="2">
    <source>
        <dbReference type="ARBA" id="ARBA00007511"/>
    </source>
</evidence>
<comment type="caution">
    <text evidence="6">The sequence shown here is derived from an EMBL/GenBank/DDBJ whole genome shotgun (WGS) entry which is preliminary data.</text>
</comment>
<organism evidence="6 7">
    <name type="scientific">Prauserella muralis</name>
    <dbReference type="NCBI Taxonomy" id="588067"/>
    <lineage>
        <taxon>Bacteria</taxon>
        <taxon>Bacillati</taxon>
        <taxon>Actinomycetota</taxon>
        <taxon>Actinomycetes</taxon>
        <taxon>Pseudonocardiales</taxon>
        <taxon>Pseudonocardiaceae</taxon>
        <taxon>Prauserella</taxon>
    </lineage>
</organism>
<keyword evidence="7" id="KW-1185">Reference proteome</keyword>
<dbReference type="Pfam" id="PF03741">
    <property type="entry name" value="TerC"/>
    <property type="match status" value="1"/>
</dbReference>
<accession>A0A2V4AUZ2</accession>
<dbReference type="Proteomes" id="UP000249915">
    <property type="component" value="Unassembled WGS sequence"/>
</dbReference>
<evidence type="ECO:0000313" key="6">
    <source>
        <dbReference type="EMBL" id="PXY19347.1"/>
    </source>
</evidence>
<proteinExistence type="inferred from homology"/>
<sequence length="351" mass="38796">MTVPLWLWLATIGGLLALIALDLVIVDRKPHQVTTGEAARWVIFYVSCAVLFGIGVWVFGGHDPGVEFFTGYITEYSLSVDNLFIFMVIMSSFKVPAIHQHRVLLIGILIALVMRGAFIAIGAALIAQFVWIFFLFGAVLVWTAISMVRGGGEHEEYHENAVTRWVRKLFPVTDDYVGHHSFVKQNGKRYITPMFVVIVAIGSADLLFAVDSIPAIFGITQEAYLVFTANAFALMGLRQLYFLLGGLVTKLVYLSYGLAIILGFIGAKLVLHALHEYHVTPAWLEINNWMSLGVIVTVLTVTTVASLRKAKRDPESVAAGTGLNLQASAPEERDTDRDAERDEATSSRRDH</sequence>
<evidence type="ECO:0000256" key="4">
    <source>
        <dbReference type="ARBA" id="ARBA00022989"/>
    </source>
</evidence>
<dbReference type="OrthoDB" id="5242957at2"/>
<keyword evidence="4" id="KW-1133">Transmembrane helix</keyword>